<evidence type="ECO:0000313" key="4">
    <source>
        <dbReference type="Proteomes" id="UP001223336"/>
    </source>
</evidence>
<evidence type="ECO:0000313" key="2">
    <source>
        <dbReference type="EMBL" id="MDQ5767931.1"/>
    </source>
</evidence>
<dbReference type="AlphaFoldDB" id="A0AA51MMF9"/>
<feature type="chain" id="PRO_5041422841" evidence="1">
    <location>
        <begin position="20"/>
        <end position="423"/>
    </location>
</feature>
<dbReference type="Proteomes" id="UP001229862">
    <property type="component" value="Chromosome"/>
</dbReference>
<keyword evidence="1" id="KW-0732">Signal</keyword>
<reference evidence="3 4" key="1">
    <citation type="submission" date="2023-08" db="EMBL/GenBank/DDBJ databases">
        <title>New molecular markers tilS and rpoB for phylogenetic and monitoring studies of the genus Thiothrix biodiversity.</title>
        <authorList>
            <person name="Ravin N.V."/>
            <person name="Smolyakov D."/>
            <person name="Markov N.D."/>
            <person name="Beletsky A.V."/>
            <person name="Mardanov A.V."/>
            <person name="Rudenko T.S."/>
            <person name="Grabovich M.Y."/>
        </authorList>
    </citation>
    <scope>NUCLEOTIDE SEQUENCE</scope>
    <source>
        <strain evidence="3">DNT52</strain>
        <strain evidence="2 4">H33</strain>
    </source>
</reference>
<accession>A0AA51MMF9</accession>
<feature type="signal peptide" evidence="1">
    <location>
        <begin position="1"/>
        <end position="19"/>
    </location>
</feature>
<name>A0AA51MMF9_9GAMM</name>
<dbReference type="EMBL" id="CP133217">
    <property type="protein sequence ID" value="WML86610.1"/>
    <property type="molecule type" value="Genomic_DNA"/>
</dbReference>
<dbReference type="RefSeq" id="WP_308134049.1">
    <property type="nucleotide sequence ID" value="NZ_CP133197.1"/>
</dbReference>
<dbReference type="Proteomes" id="UP001223336">
    <property type="component" value="Unassembled WGS sequence"/>
</dbReference>
<protein>
    <submittedName>
        <fullName evidence="3">Uncharacterized protein</fullName>
    </submittedName>
</protein>
<dbReference type="EMBL" id="JAVFKN010000004">
    <property type="protein sequence ID" value="MDQ5767931.1"/>
    <property type="molecule type" value="Genomic_DNA"/>
</dbReference>
<gene>
    <name evidence="2" type="ORF">RCC75_05295</name>
    <name evidence="3" type="ORF">RCG00_20285</name>
</gene>
<evidence type="ECO:0000256" key="1">
    <source>
        <dbReference type="SAM" id="SignalP"/>
    </source>
</evidence>
<sequence>MNRPGLLFTLLLLAGSLHADPQADAFQQGKALAAGGNTAHGTISGNHAALSVPGYNTDPKEAALFADGKQDLSGHGLGKQAGCVGADTSGFAGKECDAINFLGDGRPDYPLTRQDALFNLSDSITAANRDGLAGLGSGTGTGGCVTTVIKNPDLQTVEHCEEWLKTEDKRCTLGRVVKVDKDVNYQCDKTTASKTSHECHKKLSVTCTNPTDGCSATGVQLGSIASDMRWEVTPSGGDTLITVGTIGNDYWGWGVYDRNTDFTINKISEVSAFRLDHAWFDDWLWVKVNGVTVYVGPYGGDRLDTDVYVNNWSGEARPGSWLAAQDYGKSGDMYWDGWGNEWNKVDYMVCTSDSACQSYELRTSWDKTLNIDIRPYVREGRNTLWMRTVVGGKGESAIRLVTRQYCPPVCTDTWSDGCAGYNR</sequence>
<proteinExistence type="predicted"/>
<evidence type="ECO:0000313" key="3">
    <source>
        <dbReference type="EMBL" id="WML86610.1"/>
    </source>
</evidence>
<keyword evidence="4" id="KW-1185">Reference proteome</keyword>
<organism evidence="3">
    <name type="scientific">Thiothrix subterranea</name>
    <dbReference type="NCBI Taxonomy" id="2735563"/>
    <lineage>
        <taxon>Bacteria</taxon>
        <taxon>Pseudomonadati</taxon>
        <taxon>Pseudomonadota</taxon>
        <taxon>Gammaproteobacteria</taxon>
        <taxon>Thiotrichales</taxon>
        <taxon>Thiotrichaceae</taxon>
        <taxon>Thiothrix</taxon>
    </lineage>
</organism>